<dbReference type="PROSITE" id="PS50994">
    <property type="entry name" value="INTEGRASE"/>
    <property type="match status" value="1"/>
</dbReference>
<accession>A0A5C6BA67</accession>
<dbReference type="AlphaFoldDB" id="A0A5C6BA67"/>
<dbReference type="Proteomes" id="UP000320735">
    <property type="component" value="Unassembled WGS sequence"/>
</dbReference>
<reference evidence="2 3" key="1">
    <citation type="submission" date="2019-02" db="EMBL/GenBank/DDBJ databases">
        <title>Deep-cultivation of Planctomycetes and their phenomic and genomic characterization uncovers novel biology.</title>
        <authorList>
            <person name="Wiegand S."/>
            <person name="Jogler M."/>
            <person name="Boedeker C."/>
            <person name="Pinto D."/>
            <person name="Vollmers J."/>
            <person name="Rivas-Marin E."/>
            <person name="Kohn T."/>
            <person name="Peeters S.H."/>
            <person name="Heuer A."/>
            <person name="Rast P."/>
            <person name="Oberbeckmann S."/>
            <person name="Bunk B."/>
            <person name="Jeske O."/>
            <person name="Meyerdierks A."/>
            <person name="Storesund J.E."/>
            <person name="Kallscheuer N."/>
            <person name="Luecker S."/>
            <person name="Lage O.M."/>
            <person name="Pohl T."/>
            <person name="Merkel B.J."/>
            <person name="Hornburger P."/>
            <person name="Mueller R.-W."/>
            <person name="Bruemmer F."/>
            <person name="Labrenz M."/>
            <person name="Spormann A.M."/>
            <person name="Op Den Camp H."/>
            <person name="Overmann J."/>
            <person name="Amann R."/>
            <person name="Jetten M.S.M."/>
            <person name="Mascher T."/>
            <person name="Medema M.H."/>
            <person name="Devos D.P."/>
            <person name="Kaster A.-K."/>
            <person name="Ovreas L."/>
            <person name="Rohde M."/>
            <person name="Galperin M.Y."/>
            <person name="Jogler C."/>
        </authorList>
    </citation>
    <scope>NUCLEOTIDE SEQUENCE [LARGE SCALE GENOMIC DNA]</scope>
    <source>
        <strain evidence="2 3">CA54</strain>
    </source>
</reference>
<dbReference type="InterPro" id="IPR012337">
    <property type="entry name" value="RNaseH-like_sf"/>
</dbReference>
<feature type="domain" description="Integrase catalytic" evidence="1">
    <location>
        <begin position="23"/>
        <end position="123"/>
    </location>
</feature>
<evidence type="ECO:0000313" key="3">
    <source>
        <dbReference type="Proteomes" id="UP000320735"/>
    </source>
</evidence>
<dbReference type="Gene3D" id="3.30.420.10">
    <property type="entry name" value="Ribonuclease H-like superfamily/Ribonuclease H"/>
    <property type="match status" value="1"/>
</dbReference>
<comment type="caution">
    <text evidence="2">The sequence shown here is derived from an EMBL/GenBank/DDBJ whole genome shotgun (WGS) entry which is preliminary data.</text>
</comment>
<dbReference type="GO" id="GO:0015074">
    <property type="term" value="P:DNA integration"/>
    <property type="evidence" value="ECO:0007669"/>
    <property type="project" value="InterPro"/>
</dbReference>
<evidence type="ECO:0000313" key="2">
    <source>
        <dbReference type="EMBL" id="TWU08983.1"/>
    </source>
</evidence>
<sequence length="141" mass="16035">MALQSDAAQLDQQARFFLLDLEDKGEEFTHSIRDRDTNFTAQFDDVLKAEGVKIKVLPVQNPNLNSKCERIIQSTKQECLNNFLVFGEQHLNYLAREYIRYYKDDRAHSSCGNLPPSCIDPPPENKTIVLEILFAANDSAG</sequence>
<dbReference type="InterPro" id="IPR036397">
    <property type="entry name" value="RNaseH_sf"/>
</dbReference>
<dbReference type="Pfam" id="PF13683">
    <property type="entry name" value="rve_3"/>
    <property type="match status" value="1"/>
</dbReference>
<protein>
    <recommendedName>
        <fullName evidence="1">Integrase catalytic domain-containing protein</fullName>
    </recommendedName>
</protein>
<keyword evidence="3" id="KW-1185">Reference proteome</keyword>
<dbReference type="EMBL" id="SJPP01000002">
    <property type="protein sequence ID" value="TWU08983.1"/>
    <property type="molecule type" value="Genomic_DNA"/>
</dbReference>
<proteinExistence type="predicted"/>
<gene>
    <name evidence="2" type="ORF">CA54_42230</name>
</gene>
<organism evidence="2 3">
    <name type="scientific">Symmachiella macrocystis</name>
    <dbReference type="NCBI Taxonomy" id="2527985"/>
    <lineage>
        <taxon>Bacteria</taxon>
        <taxon>Pseudomonadati</taxon>
        <taxon>Planctomycetota</taxon>
        <taxon>Planctomycetia</taxon>
        <taxon>Planctomycetales</taxon>
        <taxon>Planctomycetaceae</taxon>
        <taxon>Symmachiella</taxon>
    </lineage>
</organism>
<evidence type="ECO:0000259" key="1">
    <source>
        <dbReference type="PROSITE" id="PS50994"/>
    </source>
</evidence>
<dbReference type="InterPro" id="IPR001584">
    <property type="entry name" value="Integrase_cat-core"/>
</dbReference>
<name>A0A5C6BA67_9PLAN</name>
<dbReference type="SUPFAM" id="SSF53098">
    <property type="entry name" value="Ribonuclease H-like"/>
    <property type="match status" value="1"/>
</dbReference>
<dbReference type="GO" id="GO:0003676">
    <property type="term" value="F:nucleic acid binding"/>
    <property type="evidence" value="ECO:0007669"/>
    <property type="project" value="InterPro"/>
</dbReference>